<keyword evidence="3" id="KW-1185">Reference proteome</keyword>
<feature type="region of interest" description="Disordered" evidence="1">
    <location>
        <begin position="48"/>
        <end position="83"/>
    </location>
</feature>
<proteinExistence type="predicted"/>
<reference evidence="2 3" key="1">
    <citation type="submission" date="2017-02" db="EMBL/GenBank/DDBJ databases">
        <authorList>
            <person name="Peterson S.W."/>
        </authorList>
    </citation>
    <scope>NUCLEOTIDE SEQUENCE [LARGE SCALE GENOMIC DNA]</scope>
    <source>
        <strain evidence="2 3">S285</strain>
    </source>
</reference>
<evidence type="ECO:0000256" key="1">
    <source>
        <dbReference type="SAM" id="MobiDB-lite"/>
    </source>
</evidence>
<dbReference type="EMBL" id="CP019948">
    <property type="protein sequence ID" value="ARN81056.1"/>
    <property type="molecule type" value="Genomic_DNA"/>
</dbReference>
<gene>
    <name evidence="2" type="ORF">B1812_08165</name>
</gene>
<dbReference type="Proteomes" id="UP000193978">
    <property type="component" value="Chromosome"/>
</dbReference>
<protein>
    <submittedName>
        <fullName evidence="2">Uncharacterized protein</fullName>
    </submittedName>
</protein>
<accession>A0A1W6MU57</accession>
<dbReference type="AlphaFoldDB" id="A0A1W6MU57"/>
<dbReference type="KEGG" id="mbry:B1812_08165"/>
<evidence type="ECO:0000313" key="2">
    <source>
        <dbReference type="EMBL" id="ARN81056.1"/>
    </source>
</evidence>
<sequence>MAPPRRQRIFALPLRKERVELAPVRRMARSKPMQHRLVALKRAAQPALLRDLPSRPQGNPRLPAGFEMSSLQPESAFSNEPIG</sequence>
<organism evidence="2 3">
    <name type="scientific">Methylocystis bryophila</name>
    <dbReference type="NCBI Taxonomy" id="655015"/>
    <lineage>
        <taxon>Bacteria</taxon>
        <taxon>Pseudomonadati</taxon>
        <taxon>Pseudomonadota</taxon>
        <taxon>Alphaproteobacteria</taxon>
        <taxon>Hyphomicrobiales</taxon>
        <taxon>Methylocystaceae</taxon>
        <taxon>Methylocystis</taxon>
    </lineage>
</organism>
<evidence type="ECO:0000313" key="3">
    <source>
        <dbReference type="Proteomes" id="UP000193978"/>
    </source>
</evidence>
<name>A0A1W6MU57_9HYPH</name>
<feature type="compositionally biased region" description="Polar residues" evidence="1">
    <location>
        <begin position="69"/>
        <end position="83"/>
    </location>
</feature>